<dbReference type="Pfam" id="PF00465">
    <property type="entry name" value="Fe-ADH"/>
    <property type="match status" value="1"/>
</dbReference>
<dbReference type="InterPro" id="IPR056798">
    <property type="entry name" value="ADH_Fe_C"/>
</dbReference>
<evidence type="ECO:0000259" key="5">
    <source>
        <dbReference type="Pfam" id="PF25137"/>
    </source>
</evidence>
<gene>
    <name evidence="6" type="ORF">METZ01_LOCUS501433</name>
</gene>
<sequence>DVIVGLGGGSNMDLAKIAAAVQTHGGQASSYFGMDKIPGPVMPLVCIPTTSGTGSEVSHSAVLTDKTNQIKVSTQSNYLRPALALVDPQLSYSCPRQVAADSGIDALTHAIEAYTAVEYDRLVVPPGETCAYMGSFPLADCLAEKAIELIGGNLVAAVNDADEQARDNMALAATLAGMAFSNSGVALVHALEYPLGGVLHCSHGAGNGLLLPYVMKFNRPAREAAFARIAGLLG</sequence>
<dbReference type="PROSITE" id="PS00913">
    <property type="entry name" value="ADH_IRON_1"/>
    <property type="match status" value="1"/>
</dbReference>
<dbReference type="GO" id="GO:0004022">
    <property type="term" value="F:alcohol dehydrogenase (NAD+) activity"/>
    <property type="evidence" value="ECO:0007669"/>
    <property type="project" value="TreeGrafter"/>
</dbReference>
<evidence type="ECO:0000256" key="2">
    <source>
        <dbReference type="ARBA" id="ARBA00023002"/>
    </source>
</evidence>
<dbReference type="EMBL" id="UINC01220593">
    <property type="protein sequence ID" value="SVE48579.1"/>
    <property type="molecule type" value="Genomic_DNA"/>
</dbReference>
<proteinExistence type="inferred from homology"/>
<name>A0A383DW91_9ZZZZ</name>
<dbReference type="PANTHER" id="PTHR11496:SF102">
    <property type="entry name" value="ALCOHOL DEHYDROGENASE 4"/>
    <property type="match status" value="1"/>
</dbReference>
<feature type="non-terminal residue" evidence="6">
    <location>
        <position position="1"/>
    </location>
</feature>
<evidence type="ECO:0000313" key="6">
    <source>
        <dbReference type="EMBL" id="SVE48579.1"/>
    </source>
</evidence>
<evidence type="ECO:0000259" key="4">
    <source>
        <dbReference type="Pfam" id="PF00465"/>
    </source>
</evidence>
<keyword evidence="3" id="KW-0520">NAD</keyword>
<evidence type="ECO:0000256" key="3">
    <source>
        <dbReference type="ARBA" id="ARBA00023027"/>
    </source>
</evidence>
<keyword evidence="2" id="KW-0560">Oxidoreductase</keyword>
<feature type="non-terminal residue" evidence="6">
    <location>
        <position position="234"/>
    </location>
</feature>
<protein>
    <submittedName>
        <fullName evidence="6">Uncharacterized protein</fullName>
    </submittedName>
</protein>
<accession>A0A383DW91</accession>
<evidence type="ECO:0000256" key="1">
    <source>
        <dbReference type="ARBA" id="ARBA00007358"/>
    </source>
</evidence>
<dbReference type="PANTHER" id="PTHR11496">
    <property type="entry name" value="ALCOHOL DEHYDROGENASE"/>
    <property type="match status" value="1"/>
</dbReference>
<comment type="similarity">
    <text evidence="1">Belongs to the iron-containing alcohol dehydrogenase family.</text>
</comment>
<dbReference type="AlphaFoldDB" id="A0A383DW91"/>
<dbReference type="Gene3D" id="1.20.1090.10">
    <property type="entry name" value="Dehydroquinate synthase-like - alpha domain"/>
    <property type="match status" value="1"/>
</dbReference>
<dbReference type="InterPro" id="IPR039697">
    <property type="entry name" value="Alcohol_dehydrogenase_Fe"/>
</dbReference>
<reference evidence="6" key="1">
    <citation type="submission" date="2018-05" db="EMBL/GenBank/DDBJ databases">
        <authorList>
            <person name="Lanie J.A."/>
            <person name="Ng W.-L."/>
            <person name="Kazmierczak K.M."/>
            <person name="Andrzejewski T.M."/>
            <person name="Davidsen T.M."/>
            <person name="Wayne K.J."/>
            <person name="Tettelin H."/>
            <person name="Glass J.I."/>
            <person name="Rusch D."/>
            <person name="Podicherti R."/>
            <person name="Tsui H.-C.T."/>
            <person name="Winkler M.E."/>
        </authorList>
    </citation>
    <scope>NUCLEOTIDE SEQUENCE</scope>
</reference>
<dbReference type="InterPro" id="IPR001670">
    <property type="entry name" value="ADH_Fe/GldA"/>
</dbReference>
<dbReference type="GO" id="GO:0046872">
    <property type="term" value="F:metal ion binding"/>
    <property type="evidence" value="ECO:0007669"/>
    <property type="project" value="InterPro"/>
</dbReference>
<dbReference type="Gene3D" id="3.40.50.1970">
    <property type="match status" value="1"/>
</dbReference>
<feature type="domain" description="Alcohol dehydrogenase iron-type/glycerol dehydrogenase GldA" evidence="4">
    <location>
        <begin position="1"/>
        <end position="88"/>
    </location>
</feature>
<dbReference type="Pfam" id="PF25137">
    <property type="entry name" value="ADH_Fe_C"/>
    <property type="match status" value="1"/>
</dbReference>
<dbReference type="InterPro" id="IPR018211">
    <property type="entry name" value="ADH_Fe_CS"/>
</dbReference>
<organism evidence="6">
    <name type="scientific">marine metagenome</name>
    <dbReference type="NCBI Taxonomy" id="408172"/>
    <lineage>
        <taxon>unclassified sequences</taxon>
        <taxon>metagenomes</taxon>
        <taxon>ecological metagenomes</taxon>
    </lineage>
</organism>
<feature type="domain" description="Fe-containing alcohol dehydrogenase-like C-terminal" evidence="5">
    <location>
        <begin position="134"/>
        <end position="234"/>
    </location>
</feature>
<dbReference type="SUPFAM" id="SSF56796">
    <property type="entry name" value="Dehydroquinate synthase-like"/>
    <property type="match status" value="1"/>
</dbReference>